<protein>
    <submittedName>
        <fullName evidence="12">Energy-coupling factor transporter ATPase</fullName>
    </submittedName>
</protein>
<evidence type="ECO:0000256" key="10">
    <source>
        <dbReference type="ARBA" id="ARBA00025157"/>
    </source>
</evidence>
<keyword evidence="9" id="KW-0472">Membrane</keyword>
<evidence type="ECO:0000256" key="6">
    <source>
        <dbReference type="ARBA" id="ARBA00022741"/>
    </source>
</evidence>
<sequence length="551" mass="61313">MALLTARNLTFQYPDQEEKALNGLTFNMNKGEFTVLCGPSGSGKSTLLRLLKRGVAPHGIQTGELLFKEQPFSNADDLEMASKIGMVFQDPENQIVMDNVMDELVFGMENVGFETEDMRKRVAEMVHFFGLEDIIDKKTFELSGGQKQLLNLASVLLLEPELLLLDEPTAQLDPIAAKEFIGILHRMNEELGITVIIAEHRLEELFAAADRALYLENGNLVLDGTPREILFEAGKNKQGKMYPYIPGTSILYLEQSPKISQEVMPLTVKEGRQWAETLNVQMSGESYSHRMKSSVKTVLMEGKNVDFQYDKHDKKILDQLSLTVGEGEWLSLVGANGTGKSTLLKIMAGLVKPQRGSIKFNGKKLKGQISDIGYLPQNPKLFFLADTVEQELRQINQLHGSDPAEVEKLLKAFQLEGVKKRHPYDLSGGEIQKAALAGVLLAKPSILLIDEPTKGLDPEAREHFGKLLASLQSNGMTIVMVTHDIEFAAKHSTRCAMMFKGTITVSAPPERFFKGNAFYTTVVNRVTRGLAVPEVITAEEARRLWHVQGFH</sequence>
<evidence type="ECO:0000256" key="8">
    <source>
        <dbReference type="ARBA" id="ARBA00022967"/>
    </source>
</evidence>
<feature type="domain" description="ABC transporter" evidence="11">
    <location>
        <begin position="300"/>
        <end position="525"/>
    </location>
</feature>
<dbReference type="PROSITE" id="PS00211">
    <property type="entry name" value="ABC_TRANSPORTER_1"/>
    <property type="match status" value="2"/>
</dbReference>
<keyword evidence="5" id="KW-0677">Repeat</keyword>
<dbReference type="EMBL" id="JARMAB010000021">
    <property type="protein sequence ID" value="MED1204321.1"/>
    <property type="molecule type" value="Genomic_DNA"/>
</dbReference>
<name>A0ABU6MJY8_9BACI</name>
<keyword evidence="4" id="KW-1003">Cell membrane</keyword>
<dbReference type="InterPro" id="IPR050095">
    <property type="entry name" value="ECF_ABC_transporter_ATP-bd"/>
</dbReference>
<dbReference type="PROSITE" id="PS50893">
    <property type="entry name" value="ABC_TRANSPORTER_2"/>
    <property type="match status" value="2"/>
</dbReference>
<dbReference type="PANTHER" id="PTHR43553">
    <property type="entry name" value="HEAVY METAL TRANSPORTER"/>
    <property type="match status" value="1"/>
</dbReference>
<comment type="function">
    <text evidence="10">Probably part of an ABC transporter complex. Responsible for energy coupling to the transport system.</text>
</comment>
<evidence type="ECO:0000256" key="4">
    <source>
        <dbReference type="ARBA" id="ARBA00022475"/>
    </source>
</evidence>
<evidence type="ECO:0000256" key="7">
    <source>
        <dbReference type="ARBA" id="ARBA00022840"/>
    </source>
</evidence>
<accession>A0ABU6MJY8</accession>
<feature type="domain" description="ABC transporter" evidence="11">
    <location>
        <begin position="4"/>
        <end position="242"/>
    </location>
</feature>
<dbReference type="Pfam" id="PF00005">
    <property type="entry name" value="ABC_tran"/>
    <property type="match status" value="2"/>
</dbReference>
<gene>
    <name evidence="12" type="ORF">P4T90_14830</name>
</gene>
<dbReference type="InterPro" id="IPR017871">
    <property type="entry name" value="ABC_transporter-like_CS"/>
</dbReference>
<dbReference type="InterPro" id="IPR027417">
    <property type="entry name" value="P-loop_NTPase"/>
</dbReference>
<keyword evidence="7" id="KW-0067">ATP-binding</keyword>
<comment type="caution">
    <text evidence="12">The sequence shown here is derived from an EMBL/GenBank/DDBJ whole genome shotgun (WGS) entry which is preliminary data.</text>
</comment>
<comment type="similarity">
    <text evidence="2">Belongs to the ABC transporter superfamily.</text>
</comment>
<dbReference type="SUPFAM" id="SSF52540">
    <property type="entry name" value="P-loop containing nucleoside triphosphate hydrolases"/>
    <property type="match status" value="2"/>
</dbReference>
<dbReference type="CDD" id="cd03225">
    <property type="entry name" value="ABC_cobalt_CbiO_domain1"/>
    <property type="match status" value="2"/>
</dbReference>
<evidence type="ECO:0000256" key="3">
    <source>
        <dbReference type="ARBA" id="ARBA00022448"/>
    </source>
</evidence>
<evidence type="ECO:0000256" key="9">
    <source>
        <dbReference type="ARBA" id="ARBA00023136"/>
    </source>
</evidence>
<dbReference type="RefSeq" id="WP_066265028.1">
    <property type="nucleotide sequence ID" value="NZ_JARMAB010000021.1"/>
</dbReference>
<keyword evidence="13" id="KW-1185">Reference proteome</keyword>
<keyword evidence="8" id="KW-1278">Translocase</keyword>
<evidence type="ECO:0000256" key="1">
    <source>
        <dbReference type="ARBA" id="ARBA00004202"/>
    </source>
</evidence>
<comment type="subcellular location">
    <subcellularLocation>
        <location evidence="1">Cell membrane</location>
        <topology evidence="1">Peripheral membrane protein</topology>
    </subcellularLocation>
</comment>
<dbReference type="InterPro" id="IPR003439">
    <property type="entry name" value="ABC_transporter-like_ATP-bd"/>
</dbReference>
<organism evidence="12 13">
    <name type="scientific">Heyndrickxia acidicola</name>
    <dbReference type="NCBI Taxonomy" id="209389"/>
    <lineage>
        <taxon>Bacteria</taxon>
        <taxon>Bacillati</taxon>
        <taxon>Bacillota</taxon>
        <taxon>Bacilli</taxon>
        <taxon>Bacillales</taxon>
        <taxon>Bacillaceae</taxon>
        <taxon>Heyndrickxia</taxon>
    </lineage>
</organism>
<evidence type="ECO:0000313" key="13">
    <source>
        <dbReference type="Proteomes" id="UP001341444"/>
    </source>
</evidence>
<keyword evidence="3" id="KW-0813">Transport</keyword>
<evidence type="ECO:0000256" key="2">
    <source>
        <dbReference type="ARBA" id="ARBA00005417"/>
    </source>
</evidence>
<dbReference type="SMART" id="SM00382">
    <property type="entry name" value="AAA"/>
    <property type="match status" value="2"/>
</dbReference>
<dbReference type="Proteomes" id="UP001341444">
    <property type="component" value="Unassembled WGS sequence"/>
</dbReference>
<dbReference type="InterPro" id="IPR015856">
    <property type="entry name" value="ABC_transpr_CbiO/EcfA_su"/>
</dbReference>
<proteinExistence type="inferred from homology"/>
<evidence type="ECO:0000259" key="11">
    <source>
        <dbReference type="PROSITE" id="PS50893"/>
    </source>
</evidence>
<dbReference type="PANTHER" id="PTHR43553:SF23">
    <property type="entry name" value="ABC TRANSPORTER ATP-BINDING COMPONENT"/>
    <property type="match status" value="1"/>
</dbReference>
<evidence type="ECO:0000313" key="12">
    <source>
        <dbReference type="EMBL" id="MED1204321.1"/>
    </source>
</evidence>
<keyword evidence="6" id="KW-0547">Nucleotide-binding</keyword>
<reference evidence="12 13" key="1">
    <citation type="submission" date="2023-03" db="EMBL/GenBank/DDBJ databases">
        <title>Bacillus Genome Sequencing.</title>
        <authorList>
            <person name="Dunlap C."/>
        </authorList>
    </citation>
    <scope>NUCLEOTIDE SEQUENCE [LARGE SCALE GENOMIC DNA]</scope>
    <source>
        <strain evidence="12 13">B-23453</strain>
    </source>
</reference>
<dbReference type="NCBIfam" id="NF010167">
    <property type="entry name" value="PRK13648.1"/>
    <property type="match status" value="2"/>
</dbReference>
<dbReference type="InterPro" id="IPR003593">
    <property type="entry name" value="AAA+_ATPase"/>
</dbReference>
<dbReference type="Gene3D" id="3.40.50.300">
    <property type="entry name" value="P-loop containing nucleotide triphosphate hydrolases"/>
    <property type="match status" value="2"/>
</dbReference>
<evidence type="ECO:0000256" key="5">
    <source>
        <dbReference type="ARBA" id="ARBA00022737"/>
    </source>
</evidence>